<keyword evidence="1" id="KW-0732">Signal</keyword>
<proteinExistence type="predicted"/>
<dbReference type="OrthoDB" id="1160354at2"/>
<dbReference type="RefSeq" id="WP_137342006.1">
    <property type="nucleotide sequence ID" value="NZ_BSQH01000004.1"/>
</dbReference>
<sequence>MKKLSLTLMMLCAVSTFTFAQSFSFGPKVGVNVSNYTGGNIESDALVGFHLGGILQFGIGQHFAIQPEVLFSTQGAKLNNGNLDGVKYKTNYVGVPVMFKLRTTGGFYIEAGPQFSFRTSEDIPDQTFDHFAKNLDLAAAAGLGYQSPIGLGIGARYIAGLSKVGDFSGNNIDPNFKSSVIQVSLFWAIPVVK</sequence>
<comment type="caution">
    <text evidence="3">The sequence shown here is derived from an EMBL/GenBank/DDBJ whole genome shotgun (WGS) entry which is preliminary data.</text>
</comment>
<organism evidence="3 4">
    <name type="scientific">Dyadobacter frigoris</name>
    <dbReference type="NCBI Taxonomy" id="2576211"/>
    <lineage>
        <taxon>Bacteria</taxon>
        <taxon>Pseudomonadati</taxon>
        <taxon>Bacteroidota</taxon>
        <taxon>Cytophagia</taxon>
        <taxon>Cytophagales</taxon>
        <taxon>Spirosomataceae</taxon>
        <taxon>Dyadobacter</taxon>
    </lineage>
</organism>
<name>A0A4V6BLG2_9BACT</name>
<feature type="chain" id="PRO_5020854639" evidence="1">
    <location>
        <begin position="21"/>
        <end position="193"/>
    </location>
</feature>
<evidence type="ECO:0000313" key="4">
    <source>
        <dbReference type="Proteomes" id="UP000304900"/>
    </source>
</evidence>
<dbReference type="InterPro" id="IPR025665">
    <property type="entry name" value="Beta-barrel_OMP_2"/>
</dbReference>
<dbReference type="Pfam" id="PF13568">
    <property type="entry name" value="OMP_b-brl_2"/>
    <property type="match status" value="1"/>
</dbReference>
<evidence type="ECO:0000256" key="1">
    <source>
        <dbReference type="SAM" id="SignalP"/>
    </source>
</evidence>
<dbReference type="AlphaFoldDB" id="A0A4V6BLG2"/>
<protein>
    <submittedName>
        <fullName evidence="3">PorT family protein</fullName>
    </submittedName>
</protein>
<feature type="signal peptide" evidence="1">
    <location>
        <begin position="1"/>
        <end position="20"/>
    </location>
</feature>
<dbReference type="Proteomes" id="UP000304900">
    <property type="component" value="Unassembled WGS sequence"/>
</dbReference>
<feature type="domain" description="Outer membrane protein beta-barrel" evidence="2">
    <location>
        <begin position="19"/>
        <end position="164"/>
    </location>
</feature>
<dbReference type="EMBL" id="SZVO01000010">
    <property type="protein sequence ID" value="TKT90243.1"/>
    <property type="molecule type" value="Genomic_DNA"/>
</dbReference>
<accession>A0A4V6BLG2</accession>
<evidence type="ECO:0000259" key="2">
    <source>
        <dbReference type="Pfam" id="PF13568"/>
    </source>
</evidence>
<gene>
    <name evidence="3" type="ORF">FDK13_21130</name>
</gene>
<evidence type="ECO:0000313" key="3">
    <source>
        <dbReference type="EMBL" id="TKT90243.1"/>
    </source>
</evidence>
<reference evidence="3 4" key="1">
    <citation type="submission" date="2019-05" db="EMBL/GenBank/DDBJ databases">
        <title>Dyadobacter AR-3-8 sp. nov., isolated from arctic soil.</title>
        <authorList>
            <person name="Chaudhary D.K."/>
        </authorList>
    </citation>
    <scope>NUCLEOTIDE SEQUENCE [LARGE SCALE GENOMIC DNA]</scope>
    <source>
        <strain evidence="3 4">AR-3-8</strain>
    </source>
</reference>
<keyword evidence="4" id="KW-1185">Reference proteome</keyword>